<dbReference type="Proteomes" id="UP000744032">
    <property type="component" value="Unassembled WGS sequence"/>
</dbReference>
<dbReference type="EMBL" id="JAAXMD010000201">
    <property type="protein sequence ID" value="NKQ26750.1"/>
    <property type="molecule type" value="Genomic_DNA"/>
</dbReference>
<name>A0ABX1IMB1_STRGB</name>
<reference evidence="2 3" key="1">
    <citation type="submission" date="2020-04" db="EMBL/GenBank/DDBJ databases">
        <title>Genome sequence of Streptomyces galbus strain I339.</title>
        <authorList>
            <person name="Silva E.A.N."/>
            <person name="Merces M."/>
            <person name="Castelo Branco A.P.O.T."/>
            <person name="Vasconcelos P.C."/>
            <person name="Costa N.P."/>
            <person name="Marinho G.C.S."/>
            <person name="Oliveira C.J.B."/>
            <person name="Araujo D."/>
            <person name="Rodrigues Junior V.S."/>
            <person name="Almeida R."/>
            <person name="Silva Filho U.R."/>
            <person name="Andrade A.S.A."/>
            <person name="Cibulski S.P."/>
        </authorList>
    </citation>
    <scope>NUCLEOTIDE SEQUENCE [LARGE SCALE GENOMIC DNA]</scope>
    <source>
        <strain evidence="2 3">I339</strain>
    </source>
</reference>
<proteinExistence type="predicted"/>
<feature type="signal peptide" evidence="1">
    <location>
        <begin position="1"/>
        <end position="38"/>
    </location>
</feature>
<organism evidence="2 3">
    <name type="scientific">Streptomyces galbus</name>
    <dbReference type="NCBI Taxonomy" id="33898"/>
    <lineage>
        <taxon>Bacteria</taxon>
        <taxon>Bacillati</taxon>
        <taxon>Actinomycetota</taxon>
        <taxon>Actinomycetes</taxon>
        <taxon>Kitasatosporales</taxon>
        <taxon>Streptomycetaceae</taxon>
        <taxon>Streptomyces</taxon>
    </lineage>
</organism>
<dbReference type="InterPro" id="IPR015943">
    <property type="entry name" value="WD40/YVTN_repeat-like_dom_sf"/>
</dbReference>
<accession>A0ABX1IMB1</accession>
<sequence>MGVHSTVRTRSISTATALAVVFSSAALSVMTTAGPASAVTVGSSWGMAVDGARHRVFIGDDARDSIVAADYDGHLVGSVSGIDGVADLALSEDGSTLYAAARVSHEIVALDPATLDVKARYPVAAGVGPLYVEATGGKVWFTYGEWDGRTEAGVGSVDPAVDPASGTDPVSLGQLPLPAHAVTDPAFLDTDPSAPGLLAIGQRNVSDMTRQFLAVVDVSGPTPRLVASQSGGPALYLNDVDLLPGGPAVLGGATKRYAYADGAFTETSSYPFGQRADVAPNGLVAQIGAIEDNRVSVYRPGESSAVRTYALDASQVAWAADGSRLFALVSSPGGYTLRVFADPARSVPAITVDAPSTATRARPLTVAGKVTATVKLPAGARLEVTRTDMEYPDGKALPPVTVAADGTYSFSDTPSSGGSVTYRVSYAGDSEHTTASAHDSVSVSRGTASLSLNNNGKVYAYGTDVRFTAHLGATYKNRTVEIWADPFGSDRPRTLLKSGTVDSDGNLSAVVDMTRNTGVRAVFKGDSRYQPSTTDVTAYARVRVSTAVSRHYKTARIGSTTYHWFRKNTDPLLTTTMTYHPGRRQRLDLQMYYQGSWHSLTSQYFALRADGRSVVELGAPGRAGVKVRIRSVYVSGSSGDSVNTATYGGWKYLYFSN</sequence>
<comment type="caution">
    <text evidence="2">The sequence shown here is derived from an EMBL/GenBank/DDBJ whole genome shotgun (WGS) entry which is preliminary data.</text>
</comment>
<evidence type="ECO:0000313" key="2">
    <source>
        <dbReference type="EMBL" id="NKQ26750.1"/>
    </source>
</evidence>
<evidence type="ECO:0000256" key="1">
    <source>
        <dbReference type="SAM" id="SignalP"/>
    </source>
</evidence>
<keyword evidence="3" id="KW-1185">Reference proteome</keyword>
<gene>
    <name evidence="2" type="ORF">HF200_20580</name>
</gene>
<feature type="chain" id="PRO_5045500344" evidence="1">
    <location>
        <begin position="39"/>
        <end position="657"/>
    </location>
</feature>
<keyword evidence="1" id="KW-0732">Signal</keyword>
<dbReference type="Gene3D" id="2.130.10.10">
    <property type="entry name" value="YVTN repeat-like/Quinoprotein amine dehydrogenase"/>
    <property type="match status" value="1"/>
</dbReference>
<dbReference type="SUPFAM" id="SSF63825">
    <property type="entry name" value="YWTD domain"/>
    <property type="match status" value="1"/>
</dbReference>
<protein>
    <submittedName>
        <fullName evidence="2">Ig-like domain repeat protein</fullName>
    </submittedName>
</protein>
<evidence type="ECO:0000313" key="3">
    <source>
        <dbReference type="Proteomes" id="UP000744032"/>
    </source>
</evidence>